<keyword evidence="2" id="KW-0004">4Fe-4S</keyword>
<protein>
    <submittedName>
        <fullName evidence="7">(4Fe-4S)-binding protein</fullName>
    </submittedName>
    <submittedName>
        <fullName evidence="8">Iron-sulfur cluster-binding protein</fullName>
    </submittedName>
</protein>
<dbReference type="InterPro" id="IPR009051">
    <property type="entry name" value="Helical_ferredxn"/>
</dbReference>
<feature type="domain" description="4Fe-4S ferredoxin-type" evidence="6">
    <location>
        <begin position="367"/>
        <end position="394"/>
    </location>
</feature>
<dbReference type="InterPro" id="IPR024185">
    <property type="entry name" value="FTHF_cligase-like_sf"/>
</dbReference>
<keyword evidence="2" id="KW-0411">Iron-sulfur</keyword>
<dbReference type="InterPro" id="IPR037171">
    <property type="entry name" value="NagB/RpiA_transferase-like"/>
</dbReference>
<reference evidence="8" key="2">
    <citation type="submission" date="2016-10" db="EMBL/GenBank/DDBJ databases">
        <authorList>
            <person name="de Groot N.N."/>
        </authorList>
    </citation>
    <scope>NUCLEOTIDE SEQUENCE [LARGE SCALE GENOMIC DNA]</scope>
    <source>
        <strain evidence="8">CGMCC 1.12397</strain>
    </source>
</reference>
<keyword evidence="2" id="KW-0479">Metal-binding</keyword>
<dbReference type="SUPFAM" id="SSF46548">
    <property type="entry name" value="alpha-helical ferredoxin"/>
    <property type="match status" value="1"/>
</dbReference>
<dbReference type="InterPro" id="IPR004017">
    <property type="entry name" value="Cys_rich_dom"/>
</dbReference>
<dbReference type="SUPFAM" id="SSF100950">
    <property type="entry name" value="NagB/RpiA/CoA transferase-like"/>
    <property type="match status" value="1"/>
</dbReference>
<evidence type="ECO:0000313" key="9">
    <source>
        <dbReference type="Proteomes" id="UP000199289"/>
    </source>
</evidence>
<organism evidence="8 9">
    <name type="scientific">Halopelagius longus</name>
    <dbReference type="NCBI Taxonomy" id="1236180"/>
    <lineage>
        <taxon>Archaea</taxon>
        <taxon>Methanobacteriati</taxon>
        <taxon>Methanobacteriota</taxon>
        <taxon>Stenosarchaea group</taxon>
        <taxon>Halobacteria</taxon>
        <taxon>Halobacteriales</taxon>
        <taxon>Haloferacaceae</taxon>
    </lineage>
</organism>
<dbReference type="InterPro" id="IPR004452">
    <property type="entry name" value="LutB/LldF"/>
</dbReference>
<dbReference type="AlphaFoldDB" id="A0A1H1AAH8"/>
<dbReference type="Pfam" id="PF02754">
    <property type="entry name" value="CCG"/>
    <property type="match status" value="1"/>
</dbReference>
<dbReference type="PANTHER" id="PTHR47153">
    <property type="entry name" value="LACTATE UTILIZATION PROTEIN B"/>
    <property type="match status" value="1"/>
</dbReference>
<keyword evidence="1" id="KW-0813">Transport</keyword>
<dbReference type="Pfam" id="PF13183">
    <property type="entry name" value="Fer4_8"/>
    <property type="match status" value="1"/>
</dbReference>
<proteinExistence type="predicted"/>
<evidence type="ECO:0000256" key="4">
    <source>
        <dbReference type="ARBA" id="ARBA00022982"/>
    </source>
</evidence>
<sequence>MSKGESREAKAAHIRQLLETEGDAVARNTRGFNAGRYDSVSRLDDYESLKDEARAIKEDAIERLPELVEELRESVEENGGTVYLADDAEDANAYIREVCDEGAADRVVKSKSMTSEEIDVNEALEADGVDVVETDLGEWVLQVADEAPSHIVAPAIHKSREGIADLFNEVFDPEEPLETAEELTMFAREHLGELIEDADVGMTGANFITADTGTMALVTSEGNARKTVAATDTHVAVAGVEKVIPSVEDLQPFVELIGRSGTGQDITSYISLLTPPVGAPNVDFDDPETPIADGETDRDFHLVLIDNGRMEMREDEHLKETLYCIRCSACSNSCSYFQSVGGHAFGGETYSGGIATGWEAGIEGLDTAAEFNDLCTGCSRCVNACPVKIDIPWINTVVRDRINRGKSQELDWLVEGLTPDEEPGGVDVQKRFFGNFQTAAKVGSALAPASNWAADLGVSRSLMEKTLGIDKRRDLPEFKRETLKKWFSERDSTVGEPVRRAVLYPDLYTNHVQVERGKAAVRALEALGVDVVVPDVSSSGRAPLSQGMIATAEKHAREVYDGLDPHLDDGRDVVVIEPSDLAMFDREYEKLLPEDAQRRLSENSYEVMEYVFGLLENGADADALEPPAGGDDGDVAYHSHCQQRTLGLEGYTEAVLEHLGYDVLTSDVECCGMGGSFGYKFEYYELSMDIGGELKRQFETEEAGDRTVVASGTSCLDQLDSLLDRSSRHPVELVAPDRP</sequence>
<dbReference type="Proteomes" id="UP000199289">
    <property type="component" value="Unassembled WGS sequence"/>
</dbReference>
<evidence type="ECO:0000256" key="2">
    <source>
        <dbReference type="ARBA" id="ARBA00022485"/>
    </source>
</evidence>
<reference evidence="9" key="1">
    <citation type="submission" date="2016-10" db="EMBL/GenBank/DDBJ databases">
        <authorList>
            <person name="Varghese N."/>
            <person name="Submissions S."/>
        </authorList>
    </citation>
    <scope>NUCLEOTIDE SEQUENCE [LARGE SCALE GENOMIC DNA]</scope>
    <source>
        <strain evidence="9">CGMCC 1.12397</strain>
    </source>
</reference>
<gene>
    <name evidence="7" type="ORF">DWB78_00385</name>
    <name evidence="8" type="ORF">SAMN05216278_1240</name>
</gene>
<keyword evidence="5" id="KW-0175">Coiled coil</keyword>
<dbReference type="PROSITE" id="PS00198">
    <property type="entry name" value="4FE4S_FER_1"/>
    <property type="match status" value="1"/>
</dbReference>
<dbReference type="Proteomes" id="UP000255421">
    <property type="component" value="Unassembled WGS sequence"/>
</dbReference>
<dbReference type="EMBL" id="FNKQ01000002">
    <property type="protein sequence ID" value="SDQ36580.1"/>
    <property type="molecule type" value="Genomic_DNA"/>
</dbReference>
<name>A0A1H1AAH8_9EURY</name>
<dbReference type="InterPro" id="IPR017896">
    <property type="entry name" value="4Fe4S_Fe-S-bd"/>
</dbReference>
<dbReference type="Pfam" id="PF02589">
    <property type="entry name" value="LUD_dom"/>
    <property type="match status" value="1"/>
</dbReference>
<dbReference type="PROSITE" id="PS51379">
    <property type="entry name" value="4FE4S_FER_2"/>
    <property type="match status" value="1"/>
</dbReference>
<evidence type="ECO:0000256" key="5">
    <source>
        <dbReference type="SAM" id="Coils"/>
    </source>
</evidence>
<evidence type="ECO:0000313" key="8">
    <source>
        <dbReference type="EMBL" id="SDQ36580.1"/>
    </source>
</evidence>
<dbReference type="InterPro" id="IPR003741">
    <property type="entry name" value="LUD_dom"/>
</dbReference>
<keyword evidence="2" id="KW-0408">Iron</keyword>
<evidence type="ECO:0000256" key="3">
    <source>
        <dbReference type="ARBA" id="ARBA00022737"/>
    </source>
</evidence>
<dbReference type="PANTHER" id="PTHR47153:SF2">
    <property type="entry name" value="LACTATE UTILIZATION PROTEIN B"/>
    <property type="match status" value="1"/>
</dbReference>
<dbReference type="GO" id="GO:0016491">
    <property type="term" value="F:oxidoreductase activity"/>
    <property type="evidence" value="ECO:0007669"/>
    <property type="project" value="UniProtKB-ARBA"/>
</dbReference>
<dbReference type="EMBL" id="QQST01000001">
    <property type="protein sequence ID" value="RDI70302.1"/>
    <property type="molecule type" value="Genomic_DNA"/>
</dbReference>
<evidence type="ECO:0000256" key="1">
    <source>
        <dbReference type="ARBA" id="ARBA00022448"/>
    </source>
</evidence>
<dbReference type="OrthoDB" id="230142at2157"/>
<dbReference type="InterPro" id="IPR017900">
    <property type="entry name" value="4Fe4S_Fe_S_CS"/>
</dbReference>
<reference evidence="7 10" key="3">
    <citation type="submission" date="2018-07" db="EMBL/GenBank/DDBJ databases">
        <title>Genome sequence of extremly halophilic archaeon Halopelagius longus strain BC12-B1.</title>
        <authorList>
            <person name="Zhang X."/>
        </authorList>
    </citation>
    <scope>NUCLEOTIDE SEQUENCE [LARGE SCALE GENOMIC DNA]</scope>
    <source>
        <strain evidence="7 10">BC12-B1</strain>
    </source>
</reference>
<dbReference type="RefSeq" id="WP_092534614.1">
    <property type="nucleotide sequence ID" value="NZ_FNKQ01000002.1"/>
</dbReference>
<accession>A0A1H1AAH8</accession>
<dbReference type="Gene3D" id="3.40.50.10420">
    <property type="entry name" value="NagB/RpiA/CoA transferase-like"/>
    <property type="match status" value="1"/>
</dbReference>
<keyword evidence="3" id="KW-0677">Repeat</keyword>
<dbReference type="Gene3D" id="1.10.1060.10">
    <property type="entry name" value="Alpha-helical ferredoxin"/>
    <property type="match status" value="1"/>
</dbReference>
<feature type="coiled-coil region" evidence="5">
    <location>
        <begin position="43"/>
        <end position="77"/>
    </location>
</feature>
<evidence type="ECO:0000259" key="6">
    <source>
        <dbReference type="PROSITE" id="PS51379"/>
    </source>
</evidence>
<dbReference type="GO" id="GO:0006089">
    <property type="term" value="P:lactate metabolic process"/>
    <property type="evidence" value="ECO:0007669"/>
    <property type="project" value="InterPro"/>
</dbReference>
<evidence type="ECO:0000313" key="10">
    <source>
        <dbReference type="Proteomes" id="UP000255421"/>
    </source>
</evidence>
<keyword evidence="10" id="KW-1185">Reference proteome</keyword>
<keyword evidence="4" id="KW-0249">Electron transport</keyword>
<evidence type="ECO:0000313" key="7">
    <source>
        <dbReference type="EMBL" id="RDI70302.1"/>
    </source>
</evidence>
<dbReference type="GO" id="GO:0051539">
    <property type="term" value="F:4 iron, 4 sulfur cluster binding"/>
    <property type="evidence" value="ECO:0007669"/>
    <property type="project" value="UniProtKB-KW"/>
</dbReference>